<organism evidence="10 11">
    <name type="scientific">Cupriavidus alkaliphilus</name>
    <dbReference type="NCBI Taxonomy" id="942866"/>
    <lineage>
        <taxon>Bacteria</taxon>
        <taxon>Pseudomonadati</taxon>
        <taxon>Pseudomonadota</taxon>
        <taxon>Betaproteobacteria</taxon>
        <taxon>Burkholderiales</taxon>
        <taxon>Burkholderiaceae</taxon>
        <taxon>Cupriavidus</taxon>
    </lineage>
</organism>
<dbReference type="GO" id="GO:0044780">
    <property type="term" value="P:bacterial-type flagellum assembly"/>
    <property type="evidence" value="ECO:0007669"/>
    <property type="project" value="InterPro"/>
</dbReference>
<dbReference type="GO" id="GO:1902208">
    <property type="term" value="P:regulation of bacterial-type flagellum assembly"/>
    <property type="evidence" value="ECO:0007669"/>
    <property type="project" value="UniProtKB-UniRule"/>
</dbReference>
<sequence length="134" mass="14712">MQTIWSPCPPRATVSAGQAATVGFGSGDKLESSEVLQEIREVNLAYLLLAQRLVRENQVEAMFRLGVSKEIADILAKLTSAQLVKLAASNMVLCRFRFDDHALLSTLTHTAKSHDMQQIHAAILLARQPVESIN</sequence>
<keyword evidence="1 9" id="KW-0963">Cytoplasm</keyword>
<keyword evidence="10" id="KW-0969">Cilium</keyword>
<dbReference type="NCBIfam" id="NF002783">
    <property type="entry name" value="PRK02909.1-1"/>
    <property type="match status" value="1"/>
</dbReference>
<comment type="similarity">
    <text evidence="9">Belongs to the FlhD family.</text>
</comment>
<comment type="function">
    <text evidence="8 9">Functions in complex with FlhC as a master transcriptional regulator that regulates transcription of several flagellar and non-flagellar operons by binding to their promoter region. Activates expression of class 2 flagellar genes, including fliA, which is a flagellum-specific sigma factor that turns on the class 3 genes. Also regulates genes whose products function in a variety of physiological pathways.</text>
</comment>
<evidence type="ECO:0000256" key="2">
    <source>
        <dbReference type="ARBA" id="ARBA00022795"/>
    </source>
</evidence>
<keyword evidence="3 9" id="KW-0805">Transcription regulation</keyword>
<comment type="caution">
    <text evidence="10">The sequence shown here is derived from an EMBL/GenBank/DDBJ whole genome shotgun (WGS) entry which is preliminary data.</text>
</comment>
<evidence type="ECO:0000256" key="1">
    <source>
        <dbReference type="ARBA" id="ARBA00022490"/>
    </source>
</evidence>
<keyword evidence="11" id="KW-1185">Reference proteome</keyword>
<dbReference type="HAMAP" id="MF_00725">
    <property type="entry name" value="FlhD"/>
    <property type="match status" value="1"/>
</dbReference>
<dbReference type="InterPro" id="IPR036194">
    <property type="entry name" value="FlhD_sf"/>
</dbReference>
<dbReference type="GO" id="GO:0045893">
    <property type="term" value="P:positive regulation of DNA-templated transcription"/>
    <property type="evidence" value="ECO:0007669"/>
    <property type="project" value="InterPro"/>
</dbReference>
<dbReference type="GO" id="GO:0003677">
    <property type="term" value="F:DNA binding"/>
    <property type="evidence" value="ECO:0007669"/>
    <property type="project" value="UniProtKB-UniRule"/>
</dbReference>
<comment type="subunit">
    <text evidence="9">Homodimer; disulfide-linked. Forms a heterohexamer composed of two FlhC and four FlhD subunits. Each FlhC binds a FlhD dimer, forming a heterotrimer, and a hexamer assembles by dimerization of two heterotrimers.</text>
</comment>
<name>A0A7W4VD94_9BURK</name>
<dbReference type="InterPro" id="IPR023559">
    <property type="entry name" value="Flagellar_FlhD"/>
</dbReference>
<comment type="domain">
    <text evidence="9">The C-terminal region contains a putative helix-turn-helix (HTH) motif, suggesting that this region may bind DNA.</text>
</comment>
<keyword evidence="7 9" id="KW-0804">Transcription</keyword>
<accession>A0A7W4VD94</accession>
<keyword evidence="4 9" id="KW-0238">DNA-binding</keyword>
<evidence type="ECO:0000313" key="10">
    <source>
        <dbReference type="EMBL" id="MBB3009471.1"/>
    </source>
</evidence>
<evidence type="ECO:0000313" key="11">
    <source>
        <dbReference type="Proteomes" id="UP000578036"/>
    </source>
</evidence>
<evidence type="ECO:0000256" key="9">
    <source>
        <dbReference type="HAMAP-Rule" id="MF_00725"/>
    </source>
</evidence>
<evidence type="ECO:0000256" key="5">
    <source>
        <dbReference type="ARBA" id="ARBA00023157"/>
    </source>
</evidence>
<dbReference type="EMBL" id="JACHWF010000005">
    <property type="protein sequence ID" value="MBB3009471.1"/>
    <property type="molecule type" value="Genomic_DNA"/>
</dbReference>
<reference evidence="10 11" key="1">
    <citation type="submission" date="2020-08" db="EMBL/GenBank/DDBJ databases">
        <title>Genomic Encyclopedia of Type Strains, Phase IV (KMG-V): Genome sequencing to study the core and pangenomes of soil and plant-associated prokaryotes.</title>
        <authorList>
            <person name="Whitman W."/>
        </authorList>
    </citation>
    <scope>NUCLEOTIDE SEQUENCE [LARGE SCALE GENOMIC DNA]</scope>
    <source>
        <strain evidence="10 11">SLV-2362</strain>
    </source>
</reference>
<dbReference type="AlphaFoldDB" id="A0A7W4VD94"/>
<evidence type="ECO:0000256" key="4">
    <source>
        <dbReference type="ARBA" id="ARBA00023125"/>
    </source>
</evidence>
<keyword evidence="10" id="KW-0966">Cell projection</keyword>
<evidence type="ECO:0000256" key="3">
    <source>
        <dbReference type="ARBA" id="ARBA00023015"/>
    </source>
</evidence>
<evidence type="ECO:0000256" key="6">
    <source>
        <dbReference type="ARBA" id="ARBA00023159"/>
    </source>
</evidence>
<dbReference type="Proteomes" id="UP000578036">
    <property type="component" value="Unassembled WGS sequence"/>
</dbReference>
<gene>
    <name evidence="9" type="primary">flhD</name>
    <name evidence="10" type="ORF">FHX61_004144</name>
</gene>
<dbReference type="GO" id="GO:0005737">
    <property type="term" value="C:cytoplasm"/>
    <property type="evidence" value="ECO:0007669"/>
    <property type="project" value="UniProtKB-SubCell"/>
</dbReference>
<proteinExistence type="inferred from homology"/>
<evidence type="ECO:0000256" key="8">
    <source>
        <dbReference type="ARBA" id="ARBA00025431"/>
    </source>
</evidence>
<dbReference type="Gene3D" id="1.10.4000.10">
    <property type="entry name" value="Flagellar transcriptional activator FlhD"/>
    <property type="match status" value="1"/>
</dbReference>
<keyword evidence="6 9" id="KW-0010">Activator</keyword>
<keyword evidence="2 9" id="KW-1005">Bacterial flagellum biogenesis</keyword>
<feature type="disulfide bond" description="Interchain" evidence="9">
    <location>
        <position position="94"/>
    </location>
</feature>
<protein>
    <recommendedName>
        <fullName evidence="9">Flagellar transcriptional regulator FlhD</fullName>
    </recommendedName>
</protein>
<dbReference type="SUPFAM" id="SSF63592">
    <property type="entry name" value="Flagellar transcriptional activator FlhD"/>
    <property type="match status" value="1"/>
</dbReference>
<keyword evidence="5 9" id="KW-1015">Disulfide bond</keyword>
<evidence type="ECO:0000256" key="7">
    <source>
        <dbReference type="ARBA" id="ARBA00023163"/>
    </source>
</evidence>
<dbReference type="Pfam" id="PF05247">
    <property type="entry name" value="FlhD"/>
    <property type="match status" value="1"/>
</dbReference>
<keyword evidence="10" id="KW-0282">Flagellum</keyword>
<comment type="subcellular location">
    <subcellularLocation>
        <location evidence="9">Cytoplasm</location>
    </subcellularLocation>
</comment>